<name>A0A6B8RWA1_9BACL</name>
<protein>
    <submittedName>
        <fullName evidence="1">MmcQ/YjbR family DNA-binding protein</fullName>
    </submittedName>
</protein>
<dbReference type="KEGG" id="ppsc:EHS13_12275"/>
<dbReference type="InterPro" id="IPR038056">
    <property type="entry name" value="YjbR-like_sf"/>
</dbReference>
<dbReference type="GO" id="GO:0003677">
    <property type="term" value="F:DNA binding"/>
    <property type="evidence" value="ECO:0007669"/>
    <property type="project" value="UniProtKB-KW"/>
</dbReference>
<keyword evidence="2" id="KW-1185">Reference proteome</keyword>
<dbReference type="Pfam" id="PF04237">
    <property type="entry name" value="YjbR"/>
    <property type="match status" value="1"/>
</dbReference>
<evidence type="ECO:0000313" key="1">
    <source>
        <dbReference type="EMBL" id="QGR00055.1"/>
    </source>
</evidence>
<organism evidence="1 2">
    <name type="scientific">Paenibacillus psychroresistens</name>
    <dbReference type="NCBI Taxonomy" id="1778678"/>
    <lineage>
        <taxon>Bacteria</taxon>
        <taxon>Bacillati</taxon>
        <taxon>Bacillota</taxon>
        <taxon>Bacilli</taxon>
        <taxon>Bacillales</taxon>
        <taxon>Paenibacillaceae</taxon>
        <taxon>Paenibacillus</taxon>
    </lineage>
</organism>
<dbReference type="Proteomes" id="UP000426246">
    <property type="component" value="Chromosome"/>
</dbReference>
<dbReference type="SUPFAM" id="SSF142906">
    <property type="entry name" value="YjbR-like"/>
    <property type="match status" value="1"/>
</dbReference>
<sequence>MNEEVFDSIEDKALFERIRELCLSLPGSSERTSHGAPTFFIKDKKSFVQYHRNHHGDGKIALWCAAPSGVQMMLVESQPNIYYIPAYVGHLGWIGLRLDRDAAWEEIASVIGDAFLAKAPKKLIALLT</sequence>
<proteinExistence type="predicted"/>
<dbReference type="AlphaFoldDB" id="A0A6B8RWA1"/>
<dbReference type="OrthoDB" id="277063at2"/>
<dbReference type="InterPro" id="IPR058532">
    <property type="entry name" value="YjbR/MT2646/Rv2570-like"/>
</dbReference>
<accession>A0A6B8RWA1</accession>
<gene>
    <name evidence="1" type="ORF">EHS13_12275</name>
</gene>
<keyword evidence="1" id="KW-0238">DNA-binding</keyword>
<reference evidence="2" key="1">
    <citation type="submission" date="2018-11" db="EMBL/GenBank/DDBJ databases">
        <title>Complete genome sequence of Paenibacillus sp. ML311-T8.</title>
        <authorList>
            <person name="Nam Y.-D."/>
            <person name="Kang J."/>
            <person name="Chung W.-H."/>
            <person name="Park Y.S."/>
        </authorList>
    </citation>
    <scope>NUCLEOTIDE SEQUENCE [LARGE SCALE GENOMIC DNA]</scope>
    <source>
        <strain evidence="2">ML311-T8</strain>
    </source>
</reference>
<evidence type="ECO:0000313" key="2">
    <source>
        <dbReference type="Proteomes" id="UP000426246"/>
    </source>
</evidence>
<dbReference type="EMBL" id="CP034235">
    <property type="protein sequence ID" value="QGR00055.1"/>
    <property type="molecule type" value="Genomic_DNA"/>
</dbReference>
<dbReference type="Gene3D" id="3.90.1150.30">
    <property type="match status" value="1"/>
</dbReference>